<dbReference type="STRING" id="1121421.SAMN02745123_00737"/>
<reference evidence="2" key="1">
    <citation type="submission" date="2016-11" db="EMBL/GenBank/DDBJ databases">
        <authorList>
            <person name="Varghese N."/>
            <person name="Submissions S."/>
        </authorList>
    </citation>
    <scope>NUCLEOTIDE SEQUENCE [LARGE SCALE GENOMIC DNA]</scope>
    <source>
        <strain evidence="2">DSM 10349</strain>
    </source>
</reference>
<proteinExistence type="predicted"/>
<evidence type="ECO:0000313" key="1">
    <source>
        <dbReference type="EMBL" id="SHK11992.1"/>
    </source>
</evidence>
<sequence>MKYRGLIVTVVLMSLLTVCATAFGYTKNSISEVVLIPNSAQSAELGIITIQEDDAYPTDLYDNDIFIVKLPAGVCFDQSKTSVEGAEYEFITSTRMEITIKNTTQSADEIKISPVIDILPGAVPGDVIAKIDARDSGVTACDMLIAKILP</sequence>
<name>A0A1M6PVQ4_9FIRM</name>
<dbReference type="OrthoDB" id="9841186at2"/>
<evidence type="ECO:0000313" key="2">
    <source>
        <dbReference type="Proteomes" id="UP000183997"/>
    </source>
</evidence>
<dbReference type="RefSeq" id="WP_072911038.1">
    <property type="nucleotide sequence ID" value="NZ_FRAR01000007.1"/>
</dbReference>
<gene>
    <name evidence="1" type="ORF">SAMN02745123_00737</name>
</gene>
<keyword evidence="2" id="KW-1185">Reference proteome</keyword>
<accession>A0A1M6PVQ4</accession>
<protein>
    <submittedName>
        <fullName evidence="1">Uncharacterized protein</fullName>
    </submittedName>
</protein>
<organism evidence="1 2">
    <name type="scientific">Desulforamulus aeronauticus DSM 10349</name>
    <dbReference type="NCBI Taxonomy" id="1121421"/>
    <lineage>
        <taxon>Bacteria</taxon>
        <taxon>Bacillati</taxon>
        <taxon>Bacillota</taxon>
        <taxon>Clostridia</taxon>
        <taxon>Eubacteriales</taxon>
        <taxon>Peptococcaceae</taxon>
        <taxon>Desulforamulus</taxon>
    </lineage>
</organism>
<dbReference type="Proteomes" id="UP000183997">
    <property type="component" value="Unassembled WGS sequence"/>
</dbReference>
<dbReference type="EMBL" id="FRAR01000007">
    <property type="protein sequence ID" value="SHK11992.1"/>
    <property type="molecule type" value="Genomic_DNA"/>
</dbReference>
<dbReference type="AlphaFoldDB" id="A0A1M6PVQ4"/>